<organism evidence="1">
    <name type="scientific">Anguilla anguilla</name>
    <name type="common">European freshwater eel</name>
    <name type="synonym">Muraena anguilla</name>
    <dbReference type="NCBI Taxonomy" id="7936"/>
    <lineage>
        <taxon>Eukaryota</taxon>
        <taxon>Metazoa</taxon>
        <taxon>Chordata</taxon>
        <taxon>Craniata</taxon>
        <taxon>Vertebrata</taxon>
        <taxon>Euteleostomi</taxon>
        <taxon>Actinopterygii</taxon>
        <taxon>Neopterygii</taxon>
        <taxon>Teleostei</taxon>
        <taxon>Anguilliformes</taxon>
        <taxon>Anguillidae</taxon>
        <taxon>Anguilla</taxon>
    </lineage>
</organism>
<evidence type="ECO:0000313" key="1">
    <source>
        <dbReference type="EMBL" id="JAI01735.1"/>
    </source>
</evidence>
<reference evidence="1" key="2">
    <citation type="journal article" date="2015" name="Fish Shellfish Immunol.">
        <title>Early steps in the European eel (Anguilla anguilla)-Vibrio vulnificus interaction in the gills: Role of the RtxA13 toxin.</title>
        <authorList>
            <person name="Callol A."/>
            <person name="Pajuelo D."/>
            <person name="Ebbesson L."/>
            <person name="Teles M."/>
            <person name="MacKenzie S."/>
            <person name="Amaro C."/>
        </authorList>
    </citation>
    <scope>NUCLEOTIDE SEQUENCE</scope>
</reference>
<proteinExistence type="predicted"/>
<name>A0A0E9XGG4_ANGAN</name>
<dbReference type="EMBL" id="GBXM01006843">
    <property type="protein sequence ID" value="JAI01735.1"/>
    <property type="molecule type" value="Transcribed_RNA"/>
</dbReference>
<dbReference type="AlphaFoldDB" id="A0A0E9XGG4"/>
<protein>
    <submittedName>
        <fullName evidence="1">Uncharacterized protein</fullName>
    </submittedName>
</protein>
<reference evidence="1" key="1">
    <citation type="submission" date="2014-11" db="EMBL/GenBank/DDBJ databases">
        <authorList>
            <person name="Amaro Gonzalez C."/>
        </authorList>
    </citation>
    <scope>NUCLEOTIDE SEQUENCE</scope>
</reference>
<accession>A0A0E9XGG4</accession>
<dbReference type="PROSITE" id="PS51257">
    <property type="entry name" value="PROKAR_LIPOPROTEIN"/>
    <property type="match status" value="1"/>
</dbReference>
<sequence>MTCGNTKISAHSWHYLWFTQWSCACACLHTDIKLP</sequence>